<protein>
    <submittedName>
        <fullName evidence="4">LLM class flavin-dependent oxidoreductase</fullName>
    </submittedName>
</protein>
<proteinExistence type="predicted"/>
<dbReference type="CDD" id="cd01097">
    <property type="entry name" value="Tetrahydromethanopterin_reductase"/>
    <property type="match status" value="1"/>
</dbReference>
<reference evidence="4 5" key="1">
    <citation type="submission" date="2019-03" db="EMBL/GenBank/DDBJ databases">
        <title>Genomic features of bacteria from cold environments.</title>
        <authorList>
            <person name="Shen L."/>
        </authorList>
    </citation>
    <scope>NUCLEOTIDE SEQUENCE [LARGE SCALE GENOMIC DNA]</scope>
    <source>
        <strain evidence="5">T3246-1</strain>
    </source>
</reference>
<feature type="compositionally biased region" description="Basic and acidic residues" evidence="2">
    <location>
        <begin position="15"/>
        <end position="31"/>
    </location>
</feature>
<name>A0ABY2E6T9_9MICO</name>
<dbReference type="InterPro" id="IPR011251">
    <property type="entry name" value="Luciferase-like_dom"/>
</dbReference>
<feature type="region of interest" description="Disordered" evidence="2">
    <location>
        <begin position="1"/>
        <end position="34"/>
    </location>
</feature>
<organism evidence="4 5">
    <name type="scientific">Occultella glacieicola</name>
    <dbReference type="NCBI Taxonomy" id="2518684"/>
    <lineage>
        <taxon>Bacteria</taxon>
        <taxon>Bacillati</taxon>
        <taxon>Actinomycetota</taxon>
        <taxon>Actinomycetes</taxon>
        <taxon>Micrococcales</taxon>
        <taxon>Ruaniaceae</taxon>
        <taxon>Occultella</taxon>
    </lineage>
</organism>
<comment type="caution">
    <text evidence="4">The sequence shown here is derived from an EMBL/GenBank/DDBJ whole genome shotgun (WGS) entry which is preliminary data.</text>
</comment>
<feature type="domain" description="Luciferase-like" evidence="3">
    <location>
        <begin position="42"/>
        <end position="331"/>
    </location>
</feature>
<accession>A0ABY2E6T9</accession>
<dbReference type="Gene3D" id="3.20.20.30">
    <property type="entry name" value="Luciferase-like domain"/>
    <property type="match status" value="1"/>
</dbReference>
<evidence type="ECO:0000313" key="5">
    <source>
        <dbReference type="Proteomes" id="UP000504882"/>
    </source>
</evidence>
<dbReference type="InterPro" id="IPR050564">
    <property type="entry name" value="F420-G6PD/mer"/>
</dbReference>
<keyword evidence="1" id="KW-0560">Oxidoreductase</keyword>
<dbReference type="Proteomes" id="UP000504882">
    <property type="component" value="Unassembled WGS sequence"/>
</dbReference>
<dbReference type="PANTHER" id="PTHR43244:SF1">
    <property type="entry name" value="5,10-METHYLENETETRAHYDROMETHANOPTERIN REDUCTASE"/>
    <property type="match status" value="1"/>
</dbReference>
<dbReference type="InterPro" id="IPR036661">
    <property type="entry name" value="Luciferase-like_sf"/>
</dbReference>
<evidence type="ECO:0000256" key="1">
    <source>
        <dbReference type="ARBA" id="ARBA00023002"/>
    </source>
</evidence>
<dbReference type="EMBL" id="SMNA01000003">
    <property type="protein sequence ID" value="TDE95907.1"/>
    <property type="molecule type" value="Genomic_DNA"/>
</dbReference>
<dbReference type="SUPFAM" id="SSF51679">
    <property type="entry name" value="Bacterial luciferase-like"/>
    <property type="match status" value="1"/>
</dbReference>
<gene>
    <name evidence="4" type="ORF">EXU48_06520</name>
</gene>
<sequence length="357" mass="37714">MRGRTVARSPPSAVDQRRTRPARDPHHEREGPVNVGVTVRLDQPITAAAEGARRAEALGFTSVWLADHYFHRDVSAALALMMASTERVRLGTAVMSPFLRHPTLLASLAATLREIGPDRFVLGLGTGGYEFASEMGIPMRRPLQITRETVQIARELGRGTAHVTGETFSADGSALRWAPQDGPLYLAARGPKMLELAGAISDGVITHGISAGHIDFVKEKVAAGAAERTDGCAAIALMLDVEINDDRTAALRALAPRCVTMAGGAYADELIGIYGLDADEVRALRATVRSGDRAAAATQVTDSMAEAFGLAGSAEHVADGLRTLFDRGVDEVIVSVGGSTPDQTVRQLTALSEALSS</sequence>
<dbReference type="Pfam" id="PF00296">
    <property type="entry name" value="Bac_luciferase"/>
    <property type="match status" value="1"/>
</dbReference>
<keyword evidence="5" id="KW-1185">Reference proteome</keyword>
<evidence type="ECO:0000313" key="4">
    <source>
        <dbReference type="EMBL" id="TDE95907.1"/>
    </source>
</evidence>
<evidence type="ECO:0000259" key="3">
    <source>
        <dbReference type="Pfam" id="PF00296"/>
    </source>
</evidence>
<dbReference type="PANTHER" id="PTHR43244">
    <property type="match status" value="1"/>
</dbReference>
<evidence type="ECO:0000256" key="2">
    <source>
        <dbReference type="SAM" id="MobiDB-lite"/>
    </source>
</evidence>